<accession>A0ABZ1H0F4</accession>
<proteinExistence type="predicted"/>
<sequence length="52" mass="5606">MTTSALPLRGASRAIPDTLAPITRKLNNSAAQDLNAKVEVNGGICIRWRWTG</sequence>
<name>A0ABZ1H0F4_STRPH</name>
<dbReference type="RefSeq" id="WP_326757559.1">
    <property type="nucleotide sequence ID" value="NZ_CP109135.1"/>
</dbReference>
<organism evidence="1 2">
    <name type="scientific">Streptomyces phaeochromogenes</name>
    <dbReference type="NCBI Taxonomy" id="1923"/>
    <lineage>
        <taxon>Bacteria</taxon>
        <taxon>Bacillati</taxon>
        <taxon>Actinomycetota</taxon>
        <taxon>Actinomycetes</taxon>
        <taxon>Kitasatosporales</taxon>
        <taxon>Streptomycetaceae</taxon>
        <taxon>Streptomyces</taxon>
        <taxon>Streptomyces phaeochromogenes group</taxon>
    </lineage>
</organism>
<evidence type="ECO:0000313" key="2">
    <source>
        <dbReference type="Proteomes" id="UP001340816"/>
    </source>
</evidence>
<dbReference type="EMBL" id="CP109135">
    <property type="protein sequence ID" value="WSD12027.1"/>
    <property type="molecule type" value="Genomic_DNA"/>
</dbReference>
<gene>
    <name evidence="1" type="ORF">OHB35_01705</name>
</gene>
<reference evidence="1 2" key="1">
    <citation type="submission" date="2022-10" db="EMBL/GenBank/DDBJ databases">
        <title>The complete genomes of actinobacterial strains from the NBC collection.</title>
        <authorList>
            <person name="Joergensen T.S."/>
            <person name="Alvarez Arevalo M."/>
            <person name="Sterndorff E.B."/>
            <person name="Faurdal D."/>
            <person name="Vuksanovic O."/>
            <person name="Mourched A.-S."/>
            <person name="Charusanti P."/>
            <person name="Shaw S."/>
            <person name="Blin K."/>
            <person name="Weber T."/>
        </authorList>
    </citation>
    <scope>NUCLEOTIDE SEQUENCE [LARGE SCALE GENOMIC DNA]</scope>
    <source>
        <strain evidence="1 2">NBC 01752</strain>
    </source>
</reference>
<evidence type="ECO:0000313" key="1">
    <source>
        <dbReference type="EMBL" id="WSD12027.1"/>
    </source>
</evidence>
<dbReference type="Proteomes" id="UP001340816">
    <property type="component" value="Chromosome"/>
</dbReference>
<protein>
    <submittedName>
        <fullName evidence="1">Uncharacterized protein</fullName>
    </submittedName>
</protein>
<keyword evidence="2" id="KW-1185">Reference proteome</keyword>